<evidence type="ECO:0008006" key="3">
    <source>
        <dbReference type="Google" id="ProtNLM"/>
    </source>
</evidence>
<sequence length="77" mass="8698">MKWHAMGWPVRRLCTIVGLSRASYYRLTTLSESNGKPMLALVPSSITRYSYDLNGNKYDDLALKNLLKDIVAGEGYN</sequence>
<name>A0A1I3HZU6_9FIRM</name>
<dbReference type="AlphaFoldDB" id="A0A1I3HZU6"/>
<proteinExistence type="predicted"/>
<organism evidence="1 2">
    <name type="scientific">Tindallia magadiensis</name>
    <dbReference type="NCBI Taxonomy" id="69895"/>
    <lineage>
        <taxon>Bacteria</taxon>
        <taxon>Bacillati</taxon>
        <taxon>Bacillota</taxon>
        <taxon>Clostridia</taxon>
        <taxon>Peptostreptococcales</taxon>
        <taxon>Tindalliaceae</taxon>
        <taxon>Tindallia</taxon>
    </lineage>
</organism>
<keyword evidence="2" id="KW-1185">Reference proteome</keyword>
<evidence type="ECO:0000313" key="1">
    <source>
        <dbReference type="EMBL" id="SFI41099.1"/>
    </source>
</evidence>
<dbReference type="Proteomes" id="UP000199287">
    <property type="component" value="Unassembled WGS sequence"/>
</dbReference>
<evidence type="ECO:0000313" key="2">
    <source>
        <dbReference type="Proteomes" id="UP000199287"/>
    </source>
</evidence>
<feature type="non-terminal residue" evidence="1">
    <location>
        <position position="77"/>
    </location>
</feature>
<dbReference type="EMBL" id="FOQA01000019">
    <property type="protein sequence ID" value="SFI41099.1"/>
    <property type="molecule type" value="Genomic_DNA"/>
</dbReference>
<reference evidence="2" key="1">
    <citation type="submission" date="2016-10" db="EMBL/GenBank/DDBJ databases">
        <authorList>
            <person name="Varghese N."/>
            <person name="Submissions S."/>
        </authorList>
    </citation>
    <scope>NUCLEOTIDE SEQUENCE [LARGE SCALE GENOMIC DNA]</scope>
    <source>
        <strain evidence="2">Z-7934</strain>
    </source>
</reference>
<accession>A0A1I3HZU6</accession>
<dbReference type="STRING" id="69895.SAMN05192551_1191"/>
<protein>
    <recommendedName>
        <fullName evidence="3">Transposase</fullName>
    </recommendedName>
</protein>
<gene>
    <name evidence="1" type="ORF">SAMN05192551_1191</name>
</gene>